<feature type="transmembrane region" description="Helical" evidence="1">
    <location>
        <begin position="78"/>
        <end position="104"/>
    </location>
</feature>
<evidence type="ECO:0000313" key="2">
    <source>
        <dbReference type="Proteomes" id="UP000887540"/>
    </source>
</evidence>
<keyword evidence="1" id="KW-1133">Transmembrane helix</keyword>
<keyword evidence="1" id="KW-0812">Transmembrane</keyword>
<feature type="transmembrane region" description="Helical" evidence="1">
    <location>
        <begin position="184"/>
        <end position="203"/>
    </location>
</feature>
<dbReference type="WBParaSite" id="ACRNAN_scaffold1927.g27565.t1">
    <property type="protein sequence ID" value="ACRNAN_scaffold1927.g27565.t1"/>
    <property type="gene ID" value="ACRNAN_scaffold1927.g27565"/>
</dbReference>
<name>A0A914D7R5_9BILA</name>
<evidence type="ECO:0000313" key="3">
    <source>
        <dbReference type="WBParaSite" id="ACRNAN_scaffold1927.g27565.t1"/>
    </source>
</evidence>
<reference evidence="3" key="1">
    <citation type="submission" date="2022-11" db="UniProtKB">
        <authorList>
            <consortium name="WormBaseParasite"/>
        </authorList>
    </citation>
    <scope>IDENTIFICATION</scope>
</reference>
<protein>
    <submittedName>
        <fullName evidence="3">MARVEL domain-containing protein</fullName>
    </submittedName>
</protein>
<dbReference type="PANTHER" id="PTHR34851">
    <property type="entry name" value="PROTEIN CBG05235-RELATED"/>
    <property type="match status" value="1"/>
</dbReference>
<dbReference type="AlphaFoldDB" id="A0A914D7R5"/>
<keyword evidence="2" id="KW-1185">Reference proteome</keyword>
<feature type="transmembrane region" description="Helical" evidence="1">
    <location>
        <begin position="21"/>
        <end position="40"/>
    </location>
</feature>
<keyword evidence="1" id="KW-0472">Membrane</keyword>
<proteinExistence type="predicted"/>
<feature type="transmembrane region" description="Helical" evidence="1">
    <location>
        <begin position="46"/>
        <end position="66"/>
    </location>
</feature>
<organism evidence="2 3">
    <name type="scientific">Acrobeloides nanus</name>
    <dbReference type="NCBI Taxonomy" id="290746"/>
    <lineage>
        <taxon>Eukaryota</taxon>
        <taxon>Metazoa</taxon>
        <taxon>Ecdysozoa</taxon>
        <taxon>Nematoda</taxon>
        <taxon>Chromadorea</taxon>
        <taxon>Rhabditida</taxon>
        <taxon>Tylenchina</taxon>
        <taxon>Cephalobomorpha</taxon>
        <taxon>Cephaloboidea</taxon>
        <taxon>Cephalobidae</taxon>
        <taxon>Acrobeloides</taxon>
    </lineage>
</organism>
<accession>A0A914D7R5</accession>
<feature type="transmembrane region" description="Helical" evidence="1">
    <location>
        <begin position="124"/>
        <end position="146"/>
    </location>
</feature>
<evidence type="ECO:0000256" key="1">
    <source>
        <dbReference type="SAM" id="Phobius"/>
    </source>
</evidence>
<sequence length="204" mass="23488">MTEESNYKCLCNLHVRKGASVIAIIEIILAILAIVYYAFFNVGLSWWFWLFYEITQIIVCLLVISADRSDHAWLYLPYLIITALGLIGFGIYAFFCIYCVIRLPGHIRDDFDNAKDARDYYNNAFIGTIIGILVNAYFWTVVFRAFKYMRNAFEGRCENKDEGPIDIGEDANSSSYLKEKLTTIIKRVIYISIAFTALLIFNIS</sequence>
<dbReference type="Proteomes" id="UP000887540">
    <property type="component" value="Unplaced"/>
</dbReference>
<dbReference type="PANTHER" id="PTHR34851:SF5">
    <property type="entry name" value="MARVEL DOMAIN-CONTAINING PROTEIN"/>
    <property type="match status" value="1"/>
</dbReference>